<evidence type="ECO:0000313" key="6">
    <source>
        <dbReference type="Proteomes" id="UP001251528"/>
    </source>
</evidence>
<keyword evidence="3" id="KW-0732">Signal</keyword>
<dbReference type="PRINTS" id="PR00792">
    <property type="entry name" value="PEPSIN"/>
</dbReference>
<accession>A0AAJ0FYN1</accession>
<keyword evidence="6" id="KW-1185">Reference proteome</keyword>
<comment type="caution">
    <text evidence="5">The sequence shown here is derived from an EMBL/GenBank/DDBJ whole genome shotgun (WGS) entry which is preliminary data.</text>
</comment>
<name>A0AAJ0FYN1_9HYPO</name>
<feature type="domain" description="Peptidase A1" evidence="4">
    <location>
        <begin position="79"/>
        <end position="402"/>
    </location>
</feature>
<dbReference type="GO" id="GO:0000324">
    <property type="term" value="C:fungal-type vacuole"/>
    <property type="evidence" value="ECO:0007669"/>
    <property type="project" value="TreeGrafter"/>
</dbReference>
<dbReference type="InterPro" id="IPR001461">
    <property type="entry name" value="Aspartic_peptidase_A1"/>
</dbReference>
<dbReference type="InterPro" id="IPR033121">
    <property type="entry name" value="PEPTIDASE_A1"/>
</dbReference>
<evidence type="ECO:0000256" key="1">
    <source>
        <dbReference type="ARBA" id="ARBA00007447"/>
    </source>
</evidence>
<feature type="disulfide bond" evidence="2">
    <location>
        <begin position="326"/>
        <end position="362"/>
    </location>
</feature>
<organism evidence="5 6">
    <name type="scientific">Conoideocrella luteorostrata</name>
    <dbReference type="NCBI Taxonomy" id="1105319"/>
    <lineage>
        <taxon>Eukaryota</taxon>
        <taxon>Fungi</taxon>
        <taxon>Dikarya</taxon>
        <taxon>Ascomycota</taxon>
        <taxon>Pezizomycotina</taxon>
        <taxon>Sordariomycetes</taxon>
        <taxon>Hypocreomycetidae</taxon>
        <taxon>Hypocreales</taxon>
        <taxon>Clavicipitaceae</taxon>
        <taxon>Conoideocrella</taxon>
    </lineage>
</organism>
<dbReference type="AlphaFoldDB" id="A0AAJ0FYN1"/>
<keyword evidence="2" id="KW-1015">Disulfide bond</keyword>
<dbReference type="GO" id="GO:0006508">
    <property type="term" value="P:proteolysis"/>
    <property type="evidence" value="ECO:0007669"/>
    <property type="project" value="InterPro"/>
</dbReference>
<feature type="chain" id="PRO_5042591561" description="Peptidase A1 domain-containing protein" evidence="3">
    <location>
        <begin position="18"/>
        <end position="461"/>
    </location>
</feature>
<feature type="signal peptide" evidence="3">
    <location>
        <begin position="1"/>
        <end position="17"/>
    </location>
</feature>
<evidence type="ECO:0000256" key="3">
    <source>
        <dbReference type="SAM" id="SignalP"/>
    </source>
</evidence>
<dbReference type="Proteomes" id="UP001251528">
    <property type="component" value="Unassembled WGS sequence"/>
</dbReference>
<dbReference type="Pfam" id="PF00026">
    <property type="entry name" value="Asp"/>
    <property type="match status" value="1"/>
</dbReference>
<dbReference type="SUPFAM" id="SSF50630">
    <property type="entry name" value="Acid proteases"/>
    <property type="match status" value="1"/>
</dbReference>
<dbReference type="PANTHER" id="PTHR47966:SF51">
    <property type="entry name" value="BETA-SITE APP-CLEAVING ENZYME, ISOFORM A-RELATED"/>
    <property type="match status" value="1"/>
</dbReference>
<dbReference type="PROSITE" id="PS51767">
    <property type="entry name" value="PEPTIDASE_A1"/>
    <property type="match status" value="1"/>
</dbReference>
<protein>
    <recommendedName>
        <fullName evidence="4">Peptidase A1 domain-containing protein</fullName>
    </recommendedName>
</protein>
<sequence length="461" mass="49937">MGFVKLGIFSMLSGAMAAPPTVKETPVNKVGHQEGILQLSLFNVPLELEMGANNKTKRQISTELENYIYDGSGGAIKTLGIALEFGTPPQKVIVEPDTASDKLWIQRVPHGHQRSGSKSTHFDEGASSSLHDLKRQDHISYVSEVVPMDIFEDIVSIGGVSFGKTSFGIANMTRKLASISRNVGCMGLTTGKDVDTSILAKLQKKNLVKNRAFSMALRKKDQGALIFGAYDTSKFSGPLEKFAIQPGKNGLSYRSKQFIAKVQSLSFNSGGDRSQVLLNDKTASSKPLTVGIDTGTPGLCISRDYQSQIAEKMGATVKSDMLHVSCDVAETKASLDFHMSNKTVISIPLSDFLMKRDDGKDCLLAIQFDPPGLLPADFWIGGHFLRRSLVVFDPDKSNLHIARGADCGSTVVAMGDTIPEDVVGKCEQGTPEIDPQAEMAPTMKLTSEFIHSIMNPRLAKH</sequence>
<reference evidence="5" key="1">
    <citation type="submission" date="2023-06" db="EMBL/GenBank/DDBJ databases">
        <title>Conoideocrella luteorostrata (Hypocreales: Clavicipitaceae), a potential biocontrol fungus for elongate hemlock scale in United States Christmas tree production areas.</title>
        <authorList>
            <person name="Barrett H."/>
            <person name="Lovett B."/>
            <person name="Macias A.M."/>
            <person name="Stajich J.E."/>
            <person name="Kasson M.T."/>
        </authorList>
    </citation>
    <scope>NUCLEOTIDE SEQUENCE</scope>
    <source>
        <strain evidence="5">ARSEF 14590</strain>
    </source>
</reference>
<dbReference type="InterPro" id="IPR021109">
    <property type="entry name" value="Peptidase_aspartic_dom_sf"/>
</dbReference>
<evidence type="ECO:0000259" key="4">
    <source>
        <dbReference type="PROSITE" id="PS51767"/>
    </source>
</evidence>
<comment type="similarity">
    <text evidence="1">Belongs to the peptidase A1 family.</text>
</comment>
<dbReference type="Gene3D" id="2.40.70.10">
    <property type="entry name" value="Acid Proteases"/>
    <property type="match status" value="2"/>
</dbReference>
<dbReference type="PANTHER" id="PTHR47966">
    <property type="entry name" value="BETA-SITE APP-CLEAVING ENZYME, ISOFORM A-RELATED"/>
    <property type="match status" value="1"/>
</dbReference>
<evidence type="ECO:0000256" key="2">
    <source>
        <dbReference type="PIRSR" id="PIRSR601461-2"/>
    </source>
</evidence>
<dbReference type="GO" id="GO:0004190">
    <property type="term" value="F:aspartic-type endopeptidase activity"/>
    <property type="evidence" value="ECO:0007669"/>
    <property type="project" value="InterPro"/>
</dbReference>
<proteinExistence type="inferred from homology"/>
<evidence type="ECO:0000313" key="5">
    <source>
        <dbReference type="EMBL" id="KAK2616789.1"/>
    </source>
</evidence>
<dbReference type="EMBL" id="JASWJB010000002">
    <property type="protein sequence ID" value="KAK2616789.1"/>
    <property type="molecule type" value="Genomic_DNA"/>
</dbReference>
<gene>
    <name evidence="5" type="ORF">QQS21_000166</name>
</gene>